<dbReference type="RefSeq" id="WP_021717666.1">
    <property type="nucleotide sequence ID" value="NZ_CAUERG010000001.1"/>
</dbReference>
<name>R6J5M9_9FIRM</name>
<feature type="compositionally biased region" description="Polar residues" evidence="4">
    <location>
        <begin position="113"/>
        <end position="131"/>
    </location>
</feature>
<feature type="compositionally biased region" description="Basic and acidic residues" evidence="4">
    <location>
        <begin position="133"/>
        <end position="145"/>
    </location>
</feature>
<dbReference type="GO" id="GO:0005829">
    <property type="term" value="C:cytosol"/>
    <property type="evidence" value="ECO:0007669"/>
    <property type="project" value="TreeGrafter"/>
</dbReference>
<evidence type="ECO:0000313" key="6">
    <source>
        <dbReference type="EMBL" id="CDB45637.1"/>
    </source>
</evidence>
<comment type="caution">
    <text evidence="6">The sequence shown here is derived from an EMBL/GenBank/DDBJ whole genome shotgun (WGS) entry which is preliminary data.</text>
</comment>
<dbReference type="PROSITE" id="PS50943">
    <property type="entry name" value="HTH_CROC1"/>
    <property type="match status" value="1"/>
</dbReference>
<evidence type="ECO:0000256" key="2">
    <source>
        <dbReference type="ARBA" id="ARBA00023125"/>
    </source>
</evidence>
<evidence type="ECO:0000256" key="4">
    <source>
        <dbReference type="SAM" id="MobiDB-lite"/>
    </source>
</evidence>
<dbReference type="EMBL" id="CBDS010000044">
    <property type="protein sequence ID" value="CDB45637.1"/>
    <property type="molecule type" value="Genomic_DNA"/>
</dbReference>
<accession>R6J5M9</accession>
<dbReference type="Pfam" id="PF13560">
    <property type="entry name" value="HTH_31"/>
    <property type="match status" value="1"/>
</dbReference>
<dbReference type="InterPro" id="IPR010982">
    <property type="entry name" value="Lambda_DNA-bd_dom_sf"/>
</dbReference>
<dbReference type="GO" id="GO:0003700">
    <property type="term" value="F:DNA-binding transcription factor activity"/>
    <property type="evidence" value="ECO:0007669"/>
    <property type="project" value="TreeGrafter"/>
</dbReference>
<dbReference type="HOGENOM" id="CLU_1584951_0_0_9"/>
<reference evidence="6" key="1">
    <citation type="submission" date="2012-11" db="EMBL/GenBank/DDBJ databases">
        <title>Dependencies among metagenomic species, viruses, plasmids and units of genetic variation.</title>
        <authorList>
            <person name="Nielsen H.B."/>
            <person name="Almeida M."/>
            <person name="Juncker A.S."/>
            <person name="Rasmussen S."/>
            <person name="Li J."/>
            <person name="Sunagawa S."/>
            <person name="Plichta D."/>
            <person name="Gautier L."/>
            <person name="Le Chatelier E."/>
            <person name="Peletier E."/>
            <person name="Bonde I."/>
            <person name="Nielsen T."/>
            <person name="Manichanh C."/>
            <person name="Arumugam M."/>
            <person name="Batto J."/>
            <person name="Santos M.B.Q.D."/>
            <person name="Blom N."/>
            <person name="Borruel N."/>
            <person name="Burgdorf K.S."/>
            <person name="Boumezbeur F."/>
            <person name="Casellas F."/>
            <person name="Dore J."/>
            <person name="Guarner F."/>
            <person name="Hansen T."/>
            <person name="Hildebrand F."/>
            <person name="Kaas R.S."/>
            <person name="Kennedy S."/>
            <person name="Kristiansen K."/>
            <person name="Kultima J.R."/>
            <person name="Leonard P."/>
            <person name="Levenez F."/>
            <person name="Lund O."/>
            <person name="Moumen B."/>
            <person name="Le Paslier D."/>
            <person name="Pons N."/>
            <person name="Pedersen O."/>
            <person name="Prifti E."/>
            <person name="Qin J."/>
            <person name="Raes J."/>
            <person name="Tap J."/>
            <person name="Tims S."/>
            <person name="Ussery D.W."/>
            <person name="Yamada T."/>
            <person name="MetaHit consortium"/>
            <person name="Renault P."/>
            <person name="Sicheritz-Ponten T."/>
            <person name="Bork P."/>
            <person name="Wang J."/>
            <person name="Brunak S."/>
            <person name="Ehrlich S.D."/>
        </authorList>
    </citation>
    <scope>NUCLEOTIDE SEQUENCE [LARGE SCALE GENOMIC DNA]</scope>
</reference>
<sequence>MYDERCLKIIGANIKLLRTCRGISQGELARALVISQTHLSNIECCRVAVNFRVLLRAANALECTLDDLLQLEFTELTKTVMEVREYFSAQDGYALNVTGKLVIKEKSPEPEPSSDNYAPSSDSKYTGTLTNIRAEKMQQEEYRNLDKRRRNTIEQASVSVEGDGIKLE</sequence>
<dbReference type="AlphaFoldDB" id="R6J5M9"/>
<gene>
    <name evidence="6" type="ORF">BN533_00763</name>
</gene>
<dbReference type="InterPro" id="IPR050807">
    <property type="entry name" value="TransReg_Diox_bact_type"/>
</dbReference>
<evidence type="ECO:0000259" key="5">
    <source>
        <dbReference type="PROSITE" id="PS50943"/>
    </source>
</evidence>
<keyword evidence="1" id="KW-0805">Transcription regulation</keyword>
<feature type="region of interest" description="Disordered" evidence="4">
    <location>
        <begin position="105"/>
        <end position="168"/>
    </location>
</feature>
<dbReference type="GO" id="GO:0003677">
    <property type="term" value="F:DNA binding"/>
    <property type="evidence" value="ECO:0007669"/>
    <property type="project" value="UniProtKB-KW"/>
</dbReference>
<evidence type="ECO:0000256" key="1">
    <source>
        <dbReference type="ARBA" id="ARBA00023015"/>
    </source>
</evidence>
<protein>
    <submittedName>
        <fullName evidence="6">DNA-binding helix-turn-helix protein</fullName>
    </submittedName>
</protein>
<dbReference type="SMART" id="SM00530">
    <property type="entry name" value="HTH_XRE"/>
    <property type="match status" value="1"/>
</dbReference>
<feature type="domain" description="HTH cro/C1-type" evidence="5">
    <location>
        <begin position="14"/>
        <end position="68"/>
    </location>
</feature>
<dbReference type="PANTHER" id="PTHR46797:SF23">
    <property type="entry name" value="HTH-TYPE TRANSCRIPTIONAL REGULATOR SUTR"/>
    <property type="match status" value="1"/>
</dbReference>
<evidence type="ECO:0000256" key="3">
    <source>
        <dbReference type="ARBA" id="ARBA00023163"/>
    </source>
</evidence>
<dbReference type="PANTHER" id="PTHR46797">
    <property type="entry name" value="HTH-TYPE TRANSCRIPTIONAL REGULATOR"/>
    <property type="match status" value="1"/>
</dbReference>
<proteinExistence type="predicted"/>
<keyword evidence="2 6" id="KW-0238">DNA-binding</keyword>
<keyword evidence="3" id="KW-0804">Transcription</keyword>
<dbReference type="InterPro" id="IPR001387">
    <property type="entry name" value="Cro/C1-type_HTH"/>
</dbReference>
<dbReference type="STRING" id="1262914.BN533_00763"/>
<dbReference type="CDD" id="cd00093">
    <property type="entry name" value="HTH_XRE"/>
    <property type="match status" value="1"/>
</dbReference>
<dbReference type="Gene3D" id="1.10.260.40">
    <property type="entry name" value="lambda repressor-like DNA-binding domains"/>
    <property type="match status" value="1"/>
</dbReference>
<dbReference type="SUPFAM" id="SSF47413">
    <property type="entry name" value="lambda repressor-like DNA-binding domains"/>
    <property type="match status" value="1"/>
</dbReference>
<organism evidence="6">
    <name type="scientific">Phascolarctobacterium faecium</name>
    <dbReference type="NCBI Taxonomy" id="33025"/>
    <lineage>
        <taxon>Bacteria</taxon>
        <taxon>Bacillati</taxon>
        <taxon>Bacillota</taxon>
        <taxon>Negativicutes</taxon>
        <taxon>Acidaminococcales</taxon>
        <taxon>Acidaminococcaceae</taxon>
        <taxon>Phascolarctobacterium</taxon>
    </lineage>
</organism>